<dbReference type="EnsemblPlants" id="OB01G14840.1">
    <property type="protein sequence ID" value="OB01G14840.1"/>
    <property type="gene ID" value="OB01G14840"/>
</dbReference>
<dbReference type="AlphaFoldDB" id="J3KWX8"/>
<evidence type="ECO:0000313" key="1">
    <source>
        <dbReference type="EnsemblPlants" id="OB01G14840.1"/>
    </source>
</evidence>
<reference evidence="1" key="2">
    <citation type="submission" date="2013-04" db="UniProtKB">
        <authorList>
            <consortium name="EnsemblPlants"/>
        </authorList>
    </citation>
    <scope>IDENTIFICATION</scope>
</reference>
<protein>
    <submittedName>
        <fullName evidence="1">Uncharacterized protein</fullName>
    </submittedName>
</protein>
<dbReference type="Proteomes" id="UP000006038">
    <property type="component" value="Chromosome 1"/>
</dbReference>
<sequence>MPLLVHPSVLKVLDPPRSINQSTHPSNSPHLISSHLITNGSSTYVLLLPFSFFSHHSHSLSWFFVSSCCNAMLL</sequence>
<keyword evidence="2" id="KW-1185">Reference proteome</keyword>
<accession>J3KWX8</accession>
<name>J3KWX8_ORYBR</name>
<proteinExistence type="predicted"/>
<reference evidence="1" key="1">
    <citation type="journal article" date="2013" name="Nat. Commun.">
        <title>Whole-genome sequencing of Oryza brachyantha reveals mechanisms underlying Oryza genome evolution.</title>
        <authorList>
            <person name="Chen J."/>
            <person name="Huang Q."/>
            <person name="Gao D."/>
            <person name="Wang J."/>
            <person name="Lang Y."/>
            <person name="Liu T."/>
            <person name="Li B."/>
            <person name="Bai Z."/>
            <person name="Luis Goicoechea J."/>
            <person name="Liang C."/>
            <person name="Chen C."/>
            <person name="Zhang W."/>
            <person name="Sun S."/>
            <person name="Liao Y."/>
            <person name="Zhang X."/>
            <person name="Yang L."/>
            <person name="Song C."/>
            <person name="Wang M."/>
            <person name="Shi J."/>
            <person name="Liu G."/>
            <person name="Liu J."/>
            <person name="Zhou H."/>
            <person name="Zhou W."/>
            <person name="Yu Q."/>
            <person name="An N."/>
            <person name="Chen Y."/>
            <person name="Cai Q."/>
            <person name="Wang B."/>
            <person name="Liu B."/>
            <person name="Min J."/>
            <person name="Huang Y."/>
            <person name="Wu H."/>
            <person name="Li Z."/>
            <person name="Zhang Y."/>
            <person name="Yin Y."/>
            <person name="Song W."/>
            <person name="Jiang J."/>
            <person name="Jackson S.A."/>
            <person name="Wing R.A."/>
            <person name="Wang J."/>
            <person name="Chen M."/>
        </authorList>
    </citation>
    <scope>NUCLEOTIDE SEQUENCE [LARGE SCALE GENOMIC DNA]</scope>
    <source>
        <strain evidence="1">cv. IRGC 101232</strain>
    </source>
</reference>
<dbReference type="Gramene" id="OB01G14840.1">
    <property type="protein sequence ID" value="OB01G14840.1"/>
    <property type="gene ID" value="OB01G14840"/>
</dbReference>
<dbReference type="HOGENOM" id="CLU_2691656_0_0_1"/>
<organism evidence="1">
    <name type="scientific">Oryza brachyantha</name>
    <name type="common">malo sina</name>
    <dbReference type="NCBI Taxonomy" id="4533"/>
    <lineage>
        <taxon>Eukaryota</taxon>
        <taxon>Viridiplantae</taxon>
        <taxon>Streptophyta</taxon>
        <taxon>Embryophyta</taxon>
        <taxon>Tracheophyta</taxon>
        <taxon>Spermatophyta</taxon>
        <taxon>Magnoliopsida</taxon>
        <taxon>Liliopsida</taxon>
        <taxon>Poales</taxon>
        <taxon>Poaceae</taxon>
        <taxon>BOP clade</taxon>
        <taxon>Oryzoideae</taxon>
        <taxon>Oryzeae</taxon>
        <taxon>Oryzinae</taxon>
        <taxon>Oryza</taxon>
    </lineage>
</organism>
<evidence type="ECO:0000313" key="2">
    <source>
        <dbReference type="Proteomes" id="UP000006038"/>
    </source>
</evidence>